<gene>
    <name evidence="4" type="ORF">SR1949_30140</name>
</gene>
<dbReference type="SUPFAM" id="SSF50118">
    <property type="entry name" value="Cell growth inhibitor/plasmid maintenance toxic component"/>
    <property type="match status" value="1"/>
</dbReference>
<comment type="function">
    <text evidence="3">Toxic component of a type II toxin-antitoxin (TA) system.</text>
</comment>
<name>A0A480A0A7_9CYAN</name>
<dbReference type="GO" id="GO:0003677">
    <property type="term" value="F:DNA binding"/>
    <property type="evidence" value="ECO:0007669"/>
    <property type="project" value="InterPro"/>
</dbReference>
<evidence type="ECO:0000256" key="3">
    <source>
        <dbReference type="PIRNR" id="PIRNR033490"/>
    </source>
</evidence>
<comment type="caution">
    <text evidence="4">The sequence shown here is derived from an EMBL/GenBank/DDBJ whole genome shotgun (WGS) entry which is preliminary data.</text>
</comment>
<organism evidence="4 5">
    <name type="scientific">Sphaerospermopsis reniformis</name>
    <dbReference type="NCBI Taxonomy" id="531300"/>
    <lineage>
        <taxon>Bacteria</taxon>
        <taxon>Bacillati</taxon>
        <taxon>Cyanobacteriota</taxon>
        <taxon>Cyanophyceae</taxon>
        <taxon>Nostocales</taxon>
        <taxon>Aphanizomenonaceae</taxon>
        <taxon>Sphaerospermopsis</taxon>
    </lineage>
</organism>
<dbReference type="AlphaFoldDB" id="A0A480A0A7"/>
<keyword evidence="2" id="KW-1277">Toxin-antitoxin system</keyword>
<keyword evidence="5" id="KW-1185">Reference proteome</keyword>
<reference evidence="5" key="1">
    <citation type="submission" date="2019-02" db="EMBL/GenBank/DDBJ databases">
        <title>Draft genome sequence of Sphaerospermopsis reniformis NIES-1949.</title>
        <authorList>
            <person name="Yamaguchi H."/>
            <person name="Suzuki S."/>
            <person name="Kawachi M."/>
        </authorList>
    </citation>
    <scope>NUCLEOTIDE SEQUENCE [LARGE SCALE GENOMIC DNA]</scope>
    <source>
        <strain evidence="5">NIES-1949</strain>
    </source>
</reference>
<sequence length="113" mass="12440">MVKIARGEIWLVDLNPVRGHEQAGKRPCLIISVDLFNQGASGLVVVLPITSKDKGIPFHVKINSPEGGIKTQSFIKCEDVRSISVERLDKCWGNVSSETLAEVEDRLKILMGL</sequence>
<protein>
    <recommendedName>
        <fullName evidence="3">mRNA interferase</fullName>
        <ecNumber evidence="3">3.1.-.-</ecNumber>
    </recommendedName>
</protein>
<evidence type="ECO:0000256" key="2">
    <source>
        <dbReference type="ARBA" id="ARBA00022649"/>
    </source>
</evidence>
<evidence type="ECO:0000313" key="4">
    <source>
        <dbReference type="EMBL" id="GCL37902.1"/>
    </source>
</evidence>
<dbReference type="InterPro" id="IPR011067">
    <property type="entry name" value="Plasmid_toxin/cell-grow_inhib"/>
</dbReference>
<dbReference type="GO" id="GO:0016075">
    <property type="term" value="P:rRNA catabolic process"/>
    <property type="evidence" value="ECO:0007669"/>
    <property type="project" value="TreeGrafter"/>
</dbReference>
<accession>A0A480A0A7</accession>
<dbReference type="EC" id="3.1.-.-" evidence="3"/>
<dbReference type="PANTHER" id="PTHR33988">
    <property type="entry name" value="ENDORIBONUCLEASE MAZF-RELATED"/>
    <property type="match status" value="1"/>
</dbReference>
<proteinExistence type="inferred from homology"/>
<dbReference type="Pfam" id="PF02452">
    <property type="entry name" value="PemK_toxin"/>
    <property type="match status" value="1"/>
</dbReference>
<dbReference type="RefSeq" id="WP_137667945.1">
    <property type="nucleotide sequence ID" value="NZ_BJCE01000104.1"/>
</dbReference>
<dbReference type="InterPro" id="IPR003477">
    <property type="entry name" value="PemK-like"/>
</dbReference>
<evidence type="ECO:0000313" key="5">
    <source>
        <dbReference type="Proteomes" id="UP000300142"/>
    </source>
</evidence>
<dbReference type="GO" id="GO:0016787">
    <property type="term" value="F:hydrolase activity"/>
    <property type="evidence" value="ECO:0007669"/>
    <property type="project" value="UniProtKB-KW"/>
</dbReference>
<keyword evidence="3" id="KW-0540">Nuclease</keyword>
<dbReference type="GO" id="GO:0006402">
    <property type="term" value="P:mRNA catabolic process"/>
    <property type="evidence" value="ECO:0007669"/>
    <property type="project" value="TreeGrafter"/>
</dbReference>
<keyword evidence="3" id="KW-0378">Hydrolase</keyword>
<dbReference type="EMBL" id="BJCE01000104">
    <property type="protein sequence ID" value="GCL37902.1"/>
    <property type="molecule type" value="Genomic_DNA"/>
</dbReference>
<dbReference type="GO" id="GO:0004521">
    <property type="term" value="F:RNA endonuclease activity"/>
    <property type="evidence" value="ECO:0007669"/>
    <property type="project" value="TreeGrafter"/>
</dbReference>
<dbReference type="PANTHER" id="PTHR33988:SF1">
    <property type="entry name" value="ENDORIBONUCLEASE MAZF7-RELATED"/>
    <property type="match status" value="1"/>
</dbReference>
<evidence type="ECO:0000256" key="1">
    <source>
        <dbReference type="ARBA" id="ARBA00007521"/>
    </source>
</evidence>
<comment type="similarity">
    <text evidence="1 3">Belongs to the PemK/MazF family.</text>
</comment>
<dbReference type="Proteomes" id="UP000300142">
    <property type="component" value="Unassembled WGS sequence"/>
</dbReference>
<dbReference type="Gene3D" id="2.30.30.110">
    <property type="match status" value="1"/>
</dbReference>
<keyword evidence="3" id="KW-0255">Endonuclease</keyword>
<dbReference type="PIRSF" id="PIRSF033490">
    <property type="entry name" value="MazF"/>
    <property type="match status" value="1"/>
</dbReference>